<proteinExistence type="predicted"/>
<keyword evidence="3" id="KW-1185">Reference proteome</keyword>
<dbReference type="GeneID" id="300579077"/>
<feature type="region of interest" description="Disordered" evidence="1">
    <location>
        <begin position="26"/>
        <end position="45"/>
    </location>
</feature>
<gene>
    <name evidence="2" type="ORF">CCMA1212_007459</name>
</gene>
<dbReference type="EMBL" id="PPTA01000010">
    <property type="protein sequence ID" value="TFB00585.1"/>
    <property type="molecule type" value="Genomic_DNA"/>
</dbReference>
<evidence type="ECO:0000313" key="3">
    <source>
        <dbReference type="Proteomes" id="UP001642720"/>
    </source>
</evidence>
<sequence length="228" mass="25602">MGTENVPVPSDQSAYLGEPSALDYTAVMRPKEGHDGPSGANNIEGLRTSTPLLELPAGSDPPGVNGNTLAEDAFFQEANKYTGMIGFTKRTCKAFHRRLDSLYHVQEDPRLVEWEDLRHECRNRLDKITSDGRIEADCEGILSYIKTLLHTDCGPLTGLCWNAHYFEEMFRAAVRHAKQQHHGREKLILSRDSFEAVVSTPNHWYSHALSKAKSKMDEAMHSVRGHNQ</sequence>
<accession>A0ABY2GZ87</accession>
<dbReference type="Proteomes" id="UP001642720">
    <property type="component" value="Unassembled WGS sequence"/>
</dbReference>
<comment type="caution">
    <text evidence="2">The sequence shown here is derived from an EMBL/GenBank/DDBJ whole genome shotgun (WGS) entry which is preliminary data.</text>
</comment>
<protein>
    <submittedName>
        <fullName evidence="2">Uncharacterized protein</fullName>
    </submittedName>
</protein>
<evidence type="ECO:0000256" key="1">
    <source>
        <dbReference type="SAM" id="MobiDB-lite"/>
    </source>
</evidence>
<organism evidence="2 3">
    <name type="scientific">Trichoderma ghanense</name>
    <dbReference type="NCBI Taxonomy" id="65468"/>
    <lineage>
        <taxon>Eukaryota</taxon>
        <taxon>Fungi</taxon>
        <taxon>Dikarya</taxon>
        <taxon>Ascomycota</taxon>
        <taxon>Pezizomycotina</taxon>
        <taxon>Sordariomycetes</taxon>
        <taxon>Hypocreomycetidae</taxon>
        <taxon>Hypocreales</taxon>
        <taxon>Hypocreaceae</taxon>
        <taxon>Trichoderma</taxon>
    </lineage>
</organism>
<dbReference type="RefSeq" id="XP_073556786.1">
    <property type="nucleotide sequence ID" value="XM_073704627.1"/>
</dbReference>
<name>A0ABY2GZ87_9HYPO</name>
<reference evidence="2 3" key="1">
    <citation type="submission" date="2018-01" db="EMBL/GenBank/DDBJ databases">
        <title>Genome characterization of the sugarcane-associated fungus Trichoderma ghanense CCMA-1212 and their application in lignocelulose bioconversion.</title>
        <authorList>
            <person name="Steindorff A.S."/>
            <person name="Mendes T.D."/>
            <person name="Vilela E.S.D."/>
            <person name="Rodrigues D.S."/>
            <person name="Formighieri E.F."/>
            <person name="Melo I.S."/>
            <person name="Favaro L.C.L."/>
        </authorList>
    </citation>
    <scope>NUCLEOTIDE SEQUENCE [LARGE SCALE GENOMIC DNA]</scope>
    <source>
        <strain evidence="2 3">CCMA-1212</strain>
    </source>
</reference>
<evidence type="ECO:0000313" key="2">
    <source>
        <dbReference type="EMBL" id="TFB00585.1"/>
    </source>
</evidence>